<comment type="caution">
    <text evidence="1">The sequence shown here is derived from an EMBL/GenBank/DDBJ whole genome shotgun (WGS) entry which is preliminary data.</text>
</comment>
<reference evidence="1 2" key="1">
    <citation type="submission" date="2019-06" db="EMBL/GenBank/DDBJ databases">
        <title>Flavobacterium sp. MaA-Y11 from geoumgang.</title>
        <authorList>
            <person name="Jeong S."/>
        </authorList>
    </citation>
    <scope>NUCLEOTIDE SEQUENCE [LARGE SCALE GENOMIC DNA]</scope>
    <source>
        <strain evidence="1 2">MaA-Y11</strain>
    </source>
</reference>
<dbReference type="OrthoDB" id="1118238at2"/>
<keyword evidence="1" id="KW-0378">Hydrolase</keyword>
<organism evidence="1 2">
    <name type="scientific">Flavobacterium microcysteis</name>
    <dbReference type="NCBI Taxonomy" id="2596891"/>
    <lineage>
        <taxon>Bacteria</taxon>
        <taxon>Pseudomonadati</taxon>
        <taxon>Bacteroidota</taxon>
        <taxon>Flavobacteriia</taxon>
        <taxon>Flavobacteriales</taxon>
        <taxon>Flavobacteriaceae</taxon>
        <taxon>Flavobacterium</taxon>
    </lineage>
</organism>
<evidence type="ECO:0000313" key="1">
    <source>
        <dbReference type="EMBL" id="TPD70411.1"/>
    </source>
</evidence>
<gene>
    <name evidence="1" type="ORF">FJA49_05570</name>
</gene>
<dbReference type="EMBL" id="VFJE01000052">
    <property type="protein sequence ID" value="TPD70411.1"/>
    <property type="molecule type" value="Genomic_DNA"/>
</dbReference>
<proteinExistence type="predicted"/>
<dbReference type="GO" id="GO:0016787">
    <property type="term" value="F:hydrolase activity"/>
    <property type="evidence" value="ECO:0007669"/>
    <property type="project" value="UniProtKB-KW"/>
</dbReference>
<dbReference type="Gene3D" id="3.40.50.1820">
    <property type="entry name" value="alpha/beta hydrolase"/>
    <property type="match status" value="1"/>
</dbReference>
<evidence type="ECO:0000313" key="2">
    <source>
        <dbReference type="Proteomes" id="UP000319175"/>
    </source>
</evidence>
<dbReference type="InterPro" id="IPR029058">
    <property type="entry name" value="AB_hydrolase_fold"/>
</dbReference>
<accession>A0A501QE24</accession>
<name>A0A501QE24_9FLAO</name>
<protein>
    <submittedName>
        <fullName evidence="1">Alpha/beta hydrolase</fullName>
    </submittedName>
</protein>
<dbReference type="Proteomes" id="UP000319175">
    <property type="component" value="Unassembled WGS sequence"/>
</dbReference>
<keyword evidence="2" id="KW-1185">Reference proteome</keyword>
<sequence length="337" mass="39045">MHTKLVLIIMLLFSKIYSYSQKIPEDFGYRHIAMKYQDDPVDIIVISKKGEEKIAKPIFFFCQGSLPQPVVKYDEKGLYGTLPFDENPFLEAYHIVIVGKPFIPIISDVNKLGKDYMYLKDIEKEMPPKGYTERNYLDYYVFRNNFVLKQLAKERWVKNKKLVVVGHSEGSSVAAKMTSINKKITHLIYSGGNPYGRIMNILAQSRSFDSDSVDEGKNTIEHWKKVVAHSNDTNLTNGDTYKTTYSFSLPQKENLIRLNIPVLVSYGTKDWSAPFNDLFQIEAIREKKDNCTFMSYLNLEHNYFPINVDGTVNYEVYNWDKIAADWLNWLNNSDNEG</sequence>
<reference evidence="1 2" key="2">
    <citation type="submission" date="2019-06" db="EMBL/GenBank/DDBJ databases">
        <authorList>
            <person name="Seo Y."/>
        </authorList>
    </citation>
    <scope>NUCLEOTIDE SEQUENCE [LARGE SCALE GENOMIC DNA]</scope>
    <source>
        <strain evidence="1 2">MaA-Y11</strain>
    </source>
</reference>
<dbReference type="AlphaFoldDB" id="A0A501QE24"/>
<dbReference type="SUPFAM" id="SSF53474">
    <property type="entry name" value="alpha/beta-Hydrolases"/>
    <property type="match status" value="1"/>
</dbReference>
<dbReference type="RefSeq" id="WP_139999715.1">
    <property type="nucleotide sequence ID" value="NZ_VFJE01000052.1"/>
</dbReference>